<evidence type="ECO:0000259" key="2">
    <source>
        <dbReference type="Pfam" id="PF06580"/>
    </source>
</evidence>
<dbReference type="Proteomes" id="UP000307140">
    <property type="component" value="Unassembled WGS sequence"/>
</dbReference>
<dbReference type="GO" id="GO:0000155">
    <property type="term" value="F:phosphorelay sensor kinase activity"/>
    <property type="evidence" value="ECO:0007669"/>
    <property type="project" value="InterPro"/>
</dbReference>
<dbReference type="OrthoDB" id="9809908at2"/>
<dbReference type="AlphaFoldDB" id="A0A5S3NA80"/>
<organism evidence="3 4">
    <name type="scientific">Polaribacter aestuariivivens</name>
    <dbReference type="NCBI Taxonomy" id="2304626"/>
    <lineage>
        <taxon>Bacteria</taxon>
        <taxon>Pseudomonadati</taxon>
        <taxon>Bacteroidota</taxon>
        <taxon>Flavobacteriia</taxon>
        <taxon>Flavobacteriales</taxon>
        <taxon>Flavobacteriaceae</taxon>
    </lineage>
</organism>
<feature type="transmembrane region" description="Helical" evidence="1">
    <location>
        <begin position="125"/>
        <end position="144"/>
    </location>
</feature>
<dbReference type="Pfam" id="PF06580">
    <property type="entry name" value="His_kinase"/>
    <property type="match status" value="1"/>
</dbReference>
<dbReference type="GO" id="GO:0016020">
    <property type="term" value="C:membrane"/>
    <property type="evidence" value="ECO:0007669"/>
    <property type="project" value="InterPro"/>
</dbReference>
<dbReference type="Gene3D" id="3.30.565.10">
    <property type="entry name" value="Histidine kinase-like ATPase, C-terminal domain"/>
    <property type="match status" value="1"/>
</dbReference>
<evidence type="ECO:0000313" key="3">
    <source>
        <dbReference type="EMBL" id="TMM32103.1"/>
    </source>
</evidence>
<evidence type="ECO:0000313" key="4">
    <source>
        <dbReference type="Proteomes" id="UP000307140"/>
    </source>
</evidence>
<feature type="transmembrane region" description="Helical" evidence="1">
    <location>
        <begin position="83"/>
        <end position="110"/>
    </location>
</feature>
<proteinExistence type="predicted"/>
<reference evidence="3 4" key="1">
    <citation type="submission" date="2019-05" db="EMBL/GenBank/DDBJ databases">
        <title>Polaribacter aestuariivivens sp. nov., isolated from a tidal flat.</title>
        <authorList>
            <person name="Yoon J.-H."/>
        </authorList>
    </citation>
    <scope>NUCLEOTIDE SEQUENCE [LARGE SCALE GENOMIC DNA]</scope>
    <source>
        <strain evidence="3 4">DBTF-3</strain>
    </source>
</reference>
<dbReference type="EMBL" id="VANR01000001">
    <property type="protein sequence ID" value="TMM32103.1"/>
    <property type="molecule type" value="Genomic_DNA"/>
</dbReference>
<dbReference type="InterPro" id="IPR036890">
    <property type="entry name" value="HATPase_C_sf"/>
</dbReference>
<keyword evidence="1" id="KW-1133">Transmembrane helix</keyword>
<keyword evidence="3" id="KW-0418">Kinase</keyword>
<evidence type="ECO:0000256" key="1">
    <source>
        <dbReference type="SAM" id="Phobius"/>
    </source>
</evidence>
<keyword evidence="1" id="KW-0472">Membrane</keyword>
<comment type="caution">
    <text evidence="3">The sequence shown here is derived from an EMBL/GenBank/DDBJ whole genome shotgun (WGS) entry which is preliminary data.</text>
</comment>
<dbReference type="PANTHER" id="PTHR34220:SF7">
    <property type="entry name" value="SENSOR HISTIDINE KINASE YPDA"/>
    <property type="match status" value="1"/>
</dbReference>
<feature type="domain" description="Signal transduction histidine kinase internal region" evidence="2">
    <location>
        <begin position="172"/>
        <end position="249"/>
    </location>
</feature>
<feature type="transmembrane region" description="Helical" evidence="1">
    <location>
        <begin position="20"/>
        <end position="41"/>
    </location>
</feature>
<protein>
    <submittedName>
        <fullName evidence="3">Histidine kinase</fullName>
    </submittedName>
</protein>
<dbReference type="PANTHER" id="PTHR34220">
    <property type="entry name" value="SENSOR HISTIDINE KINASE YPDA"/>
    <property type="match status" value="1"/>
</dbReference>
<sequence length="356" mass="41978">MRYCIFLDVQNILFFNFKKITLHLLCWFLVWFFFYFFFSVGTSSKGFLFWFSSILSAISIVSSFVFVYNLIPKYLLIKKYKLFVLYSFYTAVFVTTAVLMTVALGFVFFFNLEYTQMPTLIKSPSVILVTVLLIIALASGFKILKHSYQSLEEKKTIENKFLKTELALKDQELRFLKMQIQPHFLFNTLNTIYGLAIQKNENAPEMILKLSNLLDYILYQVDKPKVFLKDEVAHLEDYISLEKMRFHDTLKVNFIKDIQNENVEVSPMLLIPFVENAFKHGIIVNDFFTININLKVTETKLYFTLENNFDKEKETIQGGIGLENSRKRLEMLYPEKHSLQIIEKENTFKILLEINF</sequence>
<dbReference type="InterPro" id="IPR010559">
    <property type="entry name" value="Sig_transdc_His_kin_internal"/>
</dbReference>
<keyword evidence="3" id="KW-0808">Transferase</keyword>
<gene>
    <name evidence="3" type="ORF">FDT66_01160</name>
</gene>
<keyword evidence="1" id="KW-0812">Transmembrane</keyword>
<name>A0A5S3NA80_9FLAO</name>
<keyword evidence="4" id="KW-1185">Reference proteome</keyword>
<feature type="transmembrane region" description="Helical" evidence="1">
    <location>
        <begin position="47"/>
        <end position="71"/>
    </location>
</feature>
<dbReference type="InterPro" id="IPR050640">
    <property type="entry name" value="Bact_2-comp_sensor_kinase"/>
</dbReference>
<accession>A0A5S3NA80</accession>